<reference evidence="2 3" key="1">
    <citation type="submission" date="2016-10" db="EMBL/GenBank/DDBJ databases">
        <authorList>
            <person name="de Groot N.N."/>
        </authorList>
    </citation>
    <scope>NUCLEOTIDE SEQUENCE [LARGE SCALE GENOMIC DNA]</scope>
    <source>
        <strain evidence="2 3">DSM 28010</strain>
    </source>
</reference>
<keyword evidence="1" id="KW-0812">Transmembrane</keyword>
<keyword evidence="1" id="KW-0472">Membrane</keyword>
<evidence type="ECO:0000313" key="2">
    <source>
        <dbReference type="EMBL" id="SDI61625.1"/>
    </source>
</evidence>
<organism evidence="2 3">
    <name type="scientific">Lutimaribacter saemankumensis</name>
    <dbReference type="NCBI Taxonomy" id="490829"/>
    <lineage>
        <taxon>Bacteria</taxon>
        <taxon>Pseudomonadati</taxon>
        <taxon>Pseudomonadota</taxon>
        <taxon>Alphaproteobacteria</taxon>
        <taxon>Rhodobacterales</taxon>
        <taxon>Roseobacteraceae</taxon>
        <taxon>Lutimaribacter</taxon>
    </lineage>
</organism>
<dbReference type="AlphaFoldDB" id="A0A1G8M168"/>
<protein>
    <recommendedName>
        <fullName evidence="4">VPLPA-CTERM protein sorting domain-containing protein</fullName>
    </recommendedName>
</protein>
<feature type="transmembrane region" description="Helical" evidence="1">
    <location>
        <begin position="210"/>
        <end position="229"/>
    </location>
</feature>
<evidence type="ECO:0000313" key="3">
    <source>
        <dbReference type="Proteomes" id="UP000199340"/>
    </source>
</evidence>
<sequence length="237" mass="24157">MWQCSGEFYELFLNGLHPRRFEMDFFKKLAFPICAAVGLFAAASADASTCSVSGATITKIGSTNVAPALAATACEDYAGNIGAGSTFIDGLNAGTFFTGEFAAGTTWTFVGKEDSSTDDPDITAQIGNTIGTWSADFDSLLVNNVIIALKGTQNGALFLFKGLNPSASYFEGGFDMTLAGLIAGGSGGGGGLSNLSVAGVYVSDPPGGVIPLPAGLPLLLSAIGIGGLISRRKRKTA</sequence>
<evidence type="ECO:0008006" key="4">
    <source>
        <dbReference type="Google" id="ProtNLM"/>
    </source>
</evidence>
<proteinExistence type="predicted"/>
<dbReference type="Proteomes" id="UP000199340">
    <property type="component" value="Unassembled WGS sequence"/>
</dbReference>
<gene>
    <name evidence="2" type="ORF">SAMN05421850_1047</name>
</gene>
<dbReference type="EMBL" id="FNEB01000004">
    <property type="protein sequence ID" value="SDI61625.1"/>
    <property type="molecule type" value="Genomic_DNA"/>
</dbReference>
<evidence type="ECO:0000256" key="1">
    <source>
        <dbReference type="SAM" id="Phobius"/>
    </source>
</evidence>
<name>A0A1G8M168_9RHOB</name>
<keyword evidence="3" id="KW-1185">Reference proteome</keyword>
<dbReference type="STRING" id="490829.SAMN05421850_1047"/>
<accession>A0A1G8M168</accession>
<keyword evidence="1" id="KW-1133">Transmembrane helix</keyword>